<dbReference type="PANTHER" id="PTHR35799:SF1">
    <property type="entry name" value="S-RIBOSYLHOMOCYSTEINE LYASE"/>
    <property type="match status" value="1"/>
</dbReference>
<comment type="caution">
    <text evidence="14">The sequence shown here is derived from an EMBL/GenBank/DDBJ whole genome shotgun (WGS) entry which is preliminary data.</text>
</comment>
<dbReference type="InterPro" id="IPR037005">
    <property type="entry name" value="LuxS_sf"/>
</dbReference>
<protein>
    <recommendedName>
        <fullName evidence="6">S-ribosylhomocysteine lyase</fullName>
        <ecNumber evidence="5">4.4.1.21</ecNumber>
    </recommendedName>
    <alternativeName>
        <fullName evidence="12">AI-2 synthesis protein</fullName>
    </alternativeName>
    <alternativeName>
        <fullName evidence="13">Autoinducer-2 production protein LuxS</fullName>
    </alternativeName>
</protein>
<evidence type="ECO:0000256" key="2">
    <source>
        <dbReference type="ARBA" id="ARBA00001962"/>
    </source>
</evidence>
<evidence type="ECO:0000256" key="10">
    <source>
        <dbReference type="ARBA" id="ARBA00023004"/>
    </source>
</evidence>
<evidence type="ECO:0000256" key="6">
    <source>
        <dbReference type="ARBA" id="ARBA00015130"/>
    </source>
</evidence>
<sequence length="102" mass="11794">MRNTDLSDHIVYFGPMGCRTGCIFLTRGLSDQDAIVLTQQAFDFIRNYEGDIPGVSEKECGNYRDHSLEEAKKDAEDMCEVLKDWKEDQLKYPEKQSGFEYL</sequence>
<evidence type="ECO:0000256" key="8">
    <source>
        <dbReference type="ARBA" id="ARBA00022723"/>
    </source>
</evidence>
<comment type="similarity">
    <text evidence="3">Belongs to the LuxS family.</text>
</comment>
<dbReference type="GO" id="GO:0043768">
    <property type="term" value="F:S-ribosylhomocysteine lyase activity"/>
    <property type="evidence" value="ECO:0007669"/>
    <property type="project" value="UniProtKB-EC"/>
</dbReference>
<dbReference type="EMBL" id="VSSQ01108696">
    <property type="protein sequence ID" value="MPN47300.1"/>
    <property type="molecule type" value="Genomic_DNA"/>
</dbReference>
<evidence type="ECO:0000256" key="1">
    <source>
        <dbReference type="ARBA" id="ARBA00000297"/>
    </source>
</evidence>
<keyword evidence="11 14" id="KW-0456">Lyase</keyword>
<evidence type="ECO:0000256" key="13">
    <source>
        <dbReference type="ARBA" id="ARBA00031777"/>
    </source>
</evidence>
<dbReference type="AlphaFoldDB" id="A0A645I839"/>
<dbReference type="InterPro" id="IPR011249">
    <property type="entry name" value="Metalloenz_LuxS/M16"/>
</dbReference>
<evidence type="ECO:0000256" key="7">
    <source>
        <dbReference type="ARBA" id="ARBA00022654"/>
    </source>
</evidence>
<comment type="cofactor">
    <cofactor evidence="2">
        <name>Fe cation</name>
        <dbReference type="ChEBI" id="CHEBI:24875"/>
    </cofactor>
</comment>
<reference evidence="14" key="1">
    <citation type="submission" date="2019-08" db="EMBL/GenBank/DDBJ databases">
        <authorList>
            <person name="Kucharzyk K."/>
            <person name="Murdoch R.W."/>
            <person name="Higgins S."/>
            <person name="Loffler F."/>
        </authorList>
    </citation>
    <scope>NUCLEOTIDE SEQUENCE</scope>
</reference>
<dbReference type="PANTHER" id="PTHR35799">
    <property type="entry name" value="S-RIBOSYLHOMOCYSTEINE LYASE"/>
    <property type="match status" value="1"/>
</dbReference>
<name>A0A645I839_9ZZZZ</name>
<dbReference type="Gene3D" id="3.30.1360.80">
    <property type="entry name" value="S-ribosylhomocysteinase (LuxS)"/>
    <property type="match status" value="1"/>
</dbReference>
<comment type="catalytic activity">
    <reaction evidence="1">
        <text>S-(5-deoxy-D-ribos-5-yl)-L-homocysteine = (S)-4,5-dihydroxypentane-2,3-dione + L-homocysteine</text>
        <dbReference type="Rhea" id="RHEA:17753"/>
        <dbReference type="ChEBI" id="CHEBI:29484"/>
        <dbReference type="ChEBI" id="CHEBI:58195"/>
        <dbReference type="ChEBI" id="CHEBI:58199"/>
        <dbReference type="EC" id="4.4.1.21"/>
    </reaction>
</comment>
<dbReference type="InterPro" id="IPR003815">
    <property type="entry name" value="S-ribosylhomocysteinase"/>
</dbReference>
<proteinExistence type="inferred from homology"/>
<keyword evidence="10" id="KW-0408">Iron</keyword>
<evidence type="ECO:0000313" key="14">
    <source>
        <dbReference type="EMBL" id="MPN47300.1"/>
    </source>
</evidence>
<comment type="subunit">
    <text evidence="4">Homodimer.</text>
</comment>
<dbReference type="GO" id="GO:0005506">
    <property type="term" value="F:iron ion binding"/>
    <property type="evidence" value="ECO:0007669"/>
    <property type="project" value="InterPro"/>
</dbReference>
<keyword evidence="8" id="KW-0479">Metal-binding</keyword>
<dbReference type="Pfam" id="PF02664">
    <property type="entry name" value="LuxS"/>
    <property type="match status" value="1"/>
</dbReference>
<evidence type="ECO:0000256" key="11">
    <source>
        <dbReference type="ARBA" id="ARBA00023239"/>
    </source>
</evidence>
<keyword evidence="9" id="KW-0071">Autoinducer synthesis</keyword>
<keyword evidence="7" id="KW-0673">Quorum sensing</keyword>
<evidence type="ECO:0000256" key="12">
    <source>
        <dbReference type="ARBA" id="ARBA00030600"/>
    </source>
</evidence>
<dbReference type="EC" id="4.4.1.21" evidence="5"/>
<evidence type="ECO:0000256" key="3">
    <source>
        <dbReference type="ARBA" id="ARBA00007311"/>
    </source>
</evidence>
<dbReference type="PRINTS" id="PR01487">
    <property type="entry name" value="LUXSPROTEIN"/>
</dbReference>
<organism evidence="14">
    <name type="scientific">bioreactor metagenome</name>
    <dbReference type="NCBI Taxonomy" id="1076179"/>
    <lineage>
        <taxon>unclassified sequences</taxon>
        <taxon>metagenomes</taxon>
        <taxon>ecological metagenomes</taxon>
    </lineage>
</organism>
<dbReference type="GO" id="GO:0009372">
    <property type="term" value="P:quorum sensing"/>
    <property type="evidence" value="ECO:0007669"/>
    <property type="project" value="UniProtKB-KW"/>
</dbReference>
<evidence type="ECO:0000256" key="9">
    <source>
        <dbReference type="ARBA" id="ARBA00022929"/>
    </source>
</evidence>
<evidence type="ECO:0000256" key="4">
    <source>
        <dbReference type="ARBA" id="ARBA00011738"/>
    </source>
</evidence>
<evidence type="ECO:0000256" key="5">
    <source>
        <dbReference type="ARBA" id="ARBA00012240"/>
    </source>
</evidence>
<accession>A0A645I839</accession>
<gene>
    <name evidence="14" type="primary">luxS_12</name>
    <name evidence="14" type="ORF">SDC9_194902</name>
</gene>
<dbReference type="SUPFAM" id="SSF63411">
    <property type="entry name" value="LuxS/MPP-like metallohydrolase"/>
    <property type="match status" value="1"/>
</dbReference>